<evidence type="ECO:0000259" key="4">
    <source>
        <dbReference type="PROSITE" id="PS51194"/>
    </source>
</evidence>
<dbReference type="PANTHER" id="PTHR45626:SF51">
    <property type="entry name" value="SNF2-RELATED DOMAIN-CONTAINING PROTEIN"/>
    <property type="match status" value="1"/>
</dbReference>
<dbReference type="GO" id="GO:0016787">
    <property type="term" value="F:hydrolase activity"/>
    <property type="evidence" value="ECO:0007669"/>
    <property type="project" value="UniProtKB-KW"/>
</dbReference>
<reference evidence="5" key="1">
    <citation type="submission" date="2022-07" db="EMBL/GenBank/DDBJ databases">
        <title>Phylogenomic reconstructions and comparative analyses of Kickxellomycotina fungi.</title>
        <authorList>
            <person name="Reynolds N.K."/>
            <person name="Stajich J.E."/>
            <person name="Barry K."/>
            <person name="Grigoriev I.V."/>
            <person name="Crous P."/>
            <person name="Smith M.E."/>
        </authorList>
    </citation>
    <scope>NUCLEOTIDE SEQUENCE</scope>
    <source>
        <strain evidence="5">IMI 214461</strain>
    </source>
</reference>
<dbReference type="GO" id="GO:0005634">
    <property type="term" value="C:nucleus"/>
    <property type="evidence" value="ECO:0007669"/>
    <property type="project" value="TreeGrafter"/>
</dbReference>
<dbReference type="SUPFAM" id="SSF52540">
    <property type="entry name" value="P-loop containing nucleoside triphosphate hydrolases"/>
    <property type="match status" value="1"/>
</dbReference>
<evidence type="ECO:0000256" key="3">
    <source>
        <dbReference type="ARBA" id="ARBA00022840"/>
    </source>
</evidence>
<dbReference type="GO" id="GO:0005524">
    <property type="term" value="F:ATP binding"/>
    <property type="evidence" value="ECO:0007669"/>
    <property type="project" value="UniProtKB-KW"/>
</dbReference>
<dbReference type="InterPro" id="IPR027417">
    <property type="entry name" value="P-loop_NTPase"/>
</dbReference>
<evidence type="ECO:0000313" key="6">
    <source>
        <dbReference type="Proteomes" id="UP001150907"/>
    </source>
</evidence>
<dbReference type="GO" id="GO:0008094">
    <property type="term" value="F:ATP-dependent activity, acting on DNA"/>
    <property type="evidence" value="ECO:0007669"/>
    <property type="project" value="TreeGrafter"/>
</dbReference>
<proteinExistence type="predicted"/>
<dbReference type="Gene3D" id="3.40.50.300">
    <property type="entry name" value="P-loop containing nucleotide triphosphate hydrolases"/>
    <property type="match status" value="1"/>
</dbReference>
<name>A0A9W8EDU6_9FUNG</name>
<feature type="domain" description="Helicase C-terminal" evidence="4">
    <location>
        <begin position="50"/>
        <end position="211"/>
    </location>
</feature>
<dbReference type="AlphaFoldDB" id="A0A9W8EDU6"/>
<dbReference type="OrthoDB" id="448448at2759"/>
<dbReference type="GO" id="GO:0006281">
    <property type="term" value="P:DNA repair"/>
    <property type="evidence" value="ECO:0007669"/>
    <property type="project" value="TreeGrafter"/>
</dbReference>
<keyword evidence="3" id="KW-0067">ATP-binding</keyword>
<accession>A0A9W8EDU6</accession>
<dbReference type="PANTHER" id="PTHR45626">
    <property type="entry name" value="TRANSCRIPTION TERMINATION FACTOR 2-RELATED"/>
    <property type="match status" value="1"/>
</dbReference>
<evidence type="ECO:0000256" key="2">
    <source>
        <dbReference type="ARBA" id="ARBA00022801"/>
    </source>
</evidence>
<dbReference type="CDD" id="cd18793">
    <property type="entry name" value="SF2_C_SNF"/>
    <property type="match status" value="1"/>
</dbReference>
<keyword evidence="2" id="KW-0378">Hydrolase</keyword>
<dbReference type="InterPro" id="IPR049730">
    <property type="entry name" value="SNF2/RAD54-like_C"/>
</dbReference>
<gene>
    <name evidence="5" type="ORF">H4R26_004227</name>
</gene>
<keyword evidence="1" id="KW-0547">Nucleotide-binding</keyword>
<feature type="non-terminal residue" evidence="5">
    <location>
        <position position="1"/>
    </location>
</feature>
<sequence>LRDELGNTKRLLATADNDLPPLSTNVSPSEFEQLQLATVVGCTSGKVAYLVNQLLCYYQQEKCIVFASSLSEVVIIGDALKLARVPHLIYANQVMSQSQRRHNITTFSTSSMYNVIVMDVLLAAYGIDLSAASRVWFVSPIWQPARERQAIKRAHRLGQQRPVYVETLIAGESIEEALWRRRQEISGSDGESISKDIEEDGKMRSLLSNVSFIGHSDFGAILPNVQLLPTGTRYPQLLRRKYELWSPDCPARASSKLPFYKVKRLSLRLPPSISQEGNQSDQQDVSPCF</sequence>
<comment type="caution">
    <text evidence="5">The sequence shown here is derived from an EMBL/GenBank/DDBJ whole genome shotgun (WGS) entry which is preliminary data.</text>
</comment>
<organism evidence="5 6">
    <name type="scientific">Coemansia thaxteri</name>
    <dbReference type="NCBI Taxonomy" id="2663907"/>
    <lineage>
        <taxon>Eukaryota</taxon>
        <taxon>Fungi</taxon>
        <taxon>Fungi incertae sedis</taxon>
        <taxon>Zoopagomycota</taxon>
        <taxon>Kickxellomycotina</taxon>
        <taxon>Kickxellomycetes</taxon>
        <taxon>Kickxellales</taxon>
        <taxon>Kickxellaceae</taxon>
        <taxon>Coemansia</taxon>
    </lineage>
</organism>
<protein>
    <recommendedName>
        <fullName evidence="4">Helicase C-terminal domain-containing protein</fullName>
    </recommendedName>
</protein>
<dbReference type="PROSITE" id="PS51194">
    <property type="entry name" value="HELICASE_CTER"/>
    <property type="match status" value="1"/>
</dbReference>
<keyword evidence="6" id="KW-1185">Reference proteome</keyword>
<evidence type="ECO:0000256" key="1">
    <source>
        <dbReference type="ARBA" id="ARBA00022741"/>
    </source>
</evidence>
<dbReference type="EMBL" id="JANBQF010000428">
    <property type="protein sequence ID" value="KAJ2001258.1"/>
    <property type="molecule type" value="Genomic_DNA"/>
</dbReference>
<dbReference type="InterPro" id="IPR001650">
    <property type="entry name" value="Helicase_C-like"/>
</dbReference>
<dbReference type="InterPro" id="IPR050628">
    <property type="entry name" value="SNF2_RAD54_helicase_TF"/>
</dbReference>
<dbReference type="Proteomes" id="UP001150907">
    <property type="component" value="Unassembled WGS sequence"/>
</dbReference>
<evidence type="ECO:0000313" key="5">
    <source>
        <dbReference type="EMBL" id="KAJ2001258.1"/>
    </source>
</evidence>
<dbReference type="Pfam" id="PF00271">
    <property type="entry name" value="Helicase_C"/>
    <property type="match status" value="1"/>
</dbReference>